<accession>A0A0F9ZMV8</accession>
<feature type="region of interest" description="Disordered" evidence="1">
    <location>
        <begin position="71"/>
        <end position="182"/>
    </location>
</feature>
<feature type="compositionally biased region" description="Acidic residues" evidence="1">
    <location>
        <begin position="156"/>
        <end position="171"/>
    </location>
</feature>
<sequence>MSSVMPDLSEIIVNYIRNSRQLQLSCPICQVDVKPPTLDGFKQHIQHENNSGKHPTEEKAILDAFQQMKLASSKPQSDNEDLNKNICSPSSSPPSRPTRRERGRRQADNLKEFDRGTKGSSMRQLWNPSGGLPRSSQFRAQPPGNRPTTQDKIEEPDPEPSPEAEEDDSYTEDPSLTKTSQRHTNLLSTLRHAFLPTYMYGPLPMEELEILLSSQYPSVGPDVWQRLLEDWPMDLLRYWPKDQLQDAERFRKMLEEQCKQSELRQLHTAIVKRINDLTASTEYIRTEDFSSGEKEFYVAGSVNDTIVEALPDTGAEACFISPRLTSRLGLRPLPGPQRCITLANKKTVISPGMVTVLWKFSKERIAHTINCWILPGCTRDLVLGNDFLKETNALKRVCHRVKSKFVEVSKWFSVSYLGNQKQRLRGYLNGHSIAALPDTGSDAMLINEAYARNIGLEADSSIENRGTIRLADGSTTTISGIVRDVEWRVGKQEEHFFYINSESADEDDDENMHGKYTLQI</sequence>
<dbReference type="Pfam" id="PF13650">
    <property type="entry name" value="Asp_protease_2"/>
    <property type="match status" value="2"/>
</dbReference>
<organism evidence="2 3">
    <name type="scientific">Trichoderma harzianum</name>
    <name type="common">Hypocrea lixii</name>
    <dbReference type="NCBI Taxonomy" id="5544"/>
    <lineage>
        <taxon>Eukaryota</taxon>
        <taxon>Fungi</taxon>
        <taxon>Dikarya</taxon>
        <taxon>Ascomycota</taxon>
        <taxon>Pezizomycotina</taxon>
        <taxon>Sordariomycetes</taxon>
        <taxon>Hypocreomycetidae</taxon>
        <taxon>Hypocreales</taxon>
        <taxon>Hypocreaceae</taxon>
        <taxon>Trichoderma</taxon>
    </lineage>
</organism>
<dbReference type="OrthoDB" id="6079484at2759"/>
<evidence type="ECO:0000313" key="3">
    <source>
        <dbReference type="Proteomes" id="UP000034112"/>
    </source>
</evidence>
<dbReference type="SUPFAM" id="SSF50630">
    <property type="entry name" value="Acid proteases"/>
    <property type="match status" value="1"/>
</dbReference>
<feature type="compositionally biased region" description="Polar residues" evidence="1">
    <location>
        <begin position="118"/>
        <end position="127"/>
    </location>
</feature>
<dbReference type="Gene3D" id="2.40.70.10">
    <property type="entry name" value="Acid Proteases"/>
    <property type="match status" value="2"/>
</dbReference>
<reference evidence="3" key="1">
    <citation type="journal article" date="2015" name="Genome Announc.">
        <title>Draft whole-genome sequence of the biocontrol agent Trichoderma harzianum T6776.</title>
        <authorList>
            <person name="Baroncelli R."/>
            <person name="Piaggeschi G."/>
            <person name="Fiorini L."/>
            <person name="Bertolini E."/>
            <person name="Zapparata A."/>
            <person name="Pe M.E."/>
            <person name="Sarrocco S."/>
            <person name="Vannacci G."/>
        </authorList>
    </citation>
    <scope>NUCLEOTIDE SEQUENCE [LARGE SCALE GENOMIC DNA]</scope>
    <source>
        <strain evidence="3">T6776</strain>
    </source>
</reference>
<feature type="compositionally biased region" description="Polar residues" evidence="1">
    <location>
        <begin position="172"/>
        <end position="182"/>
    </location>
</feature>
<name>A0A0F9ZMV8_TRIHA</name>
<gene>
    <name evidence="2" type="ORF">THAR02_06337</name>
</gene>
<dbReference type="InterPro" id="IPR021109">
    <property type="entry name" value="Peptidase_aspartic_dom_sf"/>
</dbReference>
<dbReference type="Proteomes" id="UP000034112">
    <property type="component" value="Unassembled WGS sequence"/>
</dbReference>
<evidence type="ECO:0008006" key="4">
    <source>
        <dbReference type="Google" id="ProtNLM"/>
    </source>
</evidence>
<evidence type="ECO:0000256" key="1">
    <source>
        <dbReference type="SAM" id="MobiDB-lite"/>
    </source>
</evidence>
<comment type="caution">
    <text evidence="2">The sequence shown here is derived from an EMBL/GenBank/DDBJ whole genome shotgun (WGS) entry which is preliminary data.</text>
</comment>
<proteinExistence type="predicted"/>
<protein>
    <recommendedName>
        <fullName evidence="4">Peptidase A2 domain-containing protein</fullName>
    </recommendedName>
</protein>
<feature type="compositionally biased region" description="Basic and acidic residues" evidence="1">
    <location>
        <begin position="98"/>
        <end position="117"/>
    </location>
</feature>
<evidence type="ECO:0000313" key="2">
    <source>
        <dbReference type="EMBL" id="KKP01552.1"/>
    </source>
</evidence>
<dbReference type="EMBL" id="JOKZ01000190">
    <property type="protein sequence ID" value="KKP01552.1"/>
    <property type="molecule type" value="Genomic_DNA"/>
</dbReference>
<dbReference type="AlphaFoldDB" id="A0A0F9ZMV8"/>
<dbReference type="CDD" id="cd00303">
    <property type="entry name" value="retropepsin_like"/>
    <property type="match status" value="2"/>
</dbReference>